<dbReference type="STRING" id="1415166.NONO_c50300"/>
<dbReference type="OrthoDB" id="5495375at2"/>
<dbReference type="HOGENOM" id="CLU_020336_13_2_11"/>
<keyword evidence="2" id="KW-0378">Hydrolase</keyword>
<dbReference type="RefSeq" id="WP_025351202.1">
    <property type="nucleotide sequence ID" value="NZ_CP006850.1"/>
</dbReference>
<organism evidence="2 3">
    <name type="scientific">Nocardia nova SH22a</name>
    <dbReference type="NCBI Taxonomy" id="1415166"/>
    <lineage>
        <taxon>Bacteria</taxon>
        <taxon>Bacillati</taxon>
        <taxon>Actinomycetota</taxon>
        <taxon>Actinomycetes</taxon>
        <taxon>Mycobacteriales</taxon>
        <taxon>Nocardiaceae</taxon>
        <taxon>Nocardia</taxon>
    </lineage>
</organism>
<dbReference type="InterPro" id="IPR000073">
    <property type="entry name" value="AB_hydrolase_1"/>
</dbReference>
<accession>W5TKW8</accession>
<evidence type="ECO:0000259" key="1">
    <source>
        <dbReference type="Pfam" id="PF12697"/>
    </source>
</evidence>
<reference evidence="2 3" key="1">
    <citation type="journal article" date="2014" name="Appl. Environ. Microbiol.">
        <title>Insights into the Microbial Degradation of Rubber and Gutta-Percha by Analysis of the Complete Genome of Nocardia nova SH22a.</title>
        <authorList>
            <person name="Luo Q."/>
            <person name="Hiessl S."/>
            <person name="Poehlein A."/>
            <person name="Daniel R."/>
            <person name="Steinbuchel A."/>
        </authorList>
    </citation>
    <scope>NUCLEOTIDE SEQUENCE [LARGE SCALE GENOMIC DNA]</scope>
    <source>
        <strain evidence="2">SH22a</strain>
    </source>
</reference>
<dbReference type="eggNOG" id="COG0596">
    <property type="taxonomic scope" value="Bacteria"/>
</dbReference>
<dbReference type="SUPFAM" id="SSF53474">
    <property type="entry name" value="alpha/beta-Hydrolases"/>
    <property type="match status" value="1"/>
</dbReference>
<name>W5TKW8_9NOCA</name>
<sequence length="249" mass="26187">MSAGAVVSGRPGAPDVVLIHGLASSHGSWDRVVPLLEKRANIVAVHLESAGSIEDDADDVAALLRSPALIAGHSRGGLVATALAERHPDLVSALVLLCPPWSRASRKTARGPIERALTVPGLGDLLWASASERRRRDAQRSAFAPGTEIPEQFVTDVRARGRRNFAASTRAIDAYLGAGHLAGRLANLPHPVELAFGELDGRVEAPGDRFDALPNTTTRVLPGIGHTPPWEAPRAVADLIIGSLDVAKP</sequence>
<feature type="domain" description="AB hydrolase-1" evidence="1">
    <location>
        <begin position="16"/>
        <end position="238"/>
    </location>
</feature>
<dbReference type="AlphaFoldDB" id="W5TKW8"/>
<dbReference type="InterPro" id="IPR029058">
    <property type="entry name" value="AB_hydrolase_fold"/>
</dbReference>
<dbReference type="KEGG" id="nno:NONO_c50300"/>
<protein>
    <submittedName>
        <fullName evidence="2">Putative hydrolase, alpha/beta hydrolase family</fullName>
    </submittedName>
</protein>
<dbReference type="InterPro" id="IPR050266">
    <property type="entry name" value="AB_hydrolase_sf"/>
</dbReference>
<gene>
    <name evidence="2" type="ORF">NONO_c50300</name>
</gene>
<dbReference type="PATRIC" id="fig|1415166.3.peg.5188"/>
<dbReference type="GO" id="GO:0016787">
    <property type="term" value="F:hydrolase activity"/>
    <property type="evidence" value="ECO:0007669"/>
    <property type="project" value="UniProtKB-KW"/>
</dbReference>
<dbReference type="PANTHER" id="PTHR43798">
    <property type="entry name" value="MONOACYLGLYCEROL LIPASE"/>
    <property type="match status" value="1"/>
</dbReference>
<dbReference type="Pfam" id="PF12697">
    <property type="entry name" value="Abhydrolase_6"/>
    <property type="match status" value="1"/>
</dbReference>
<dbReference type="Gene3D" id="3.40.50.1820">
    <property type="entry name" value="alpha/beta hydrolase"/>
    <property type="match status" value="1"/>
</dbReference>
<keyword evidence="3" id="KW-1185">Reference proteome</keyword>
<dbReference type="EMBL" id="CP006850">
    <property type="protein sequence ID" value="AHH19814.1"/>
    <property type="molecule type" value="Genomic_DNA"/>
</dbReference>
<dbReference type="Proteomes" id="UP000019150">
    <property type="component" value="Chromosome"/>
</dbReference>
<proteinExistence type="predicted"/>
<evidence type="ECO:0000313" key="2">
    <source>
        <dbReference type="EMBL" id="AHH19814.1"/>
    </source>
</evidence>
<evidence type="ECO:0000313" key="3">
    <source>
        <dbReference type="Proteomes" id="UP000019150"/>
    </source>
</evidence>